<dbReference type="Proteomes" id="UP000233654">
    <property type="component" value="Unassembled WGS sequence"/>
</dbReference>
<name>A0A2N3G4G6_9ACTN</name>
<organism evidence="1 2">
    <name type="scientific">Candidatus Anoxymicrobium japonicum</name>
    <dbReference type="NCBI Taxonomy" id="2013648"/>
    <lineage>
        <taxon>Bacteria</taxon>
        <taxon>Bacillati</taxon>
        <taxon>Actinomycetota</taxon>
        <taxon>Candidatus Geothermincolia</taxon>
        <taxon>Candidatus Geothermincolales</taxon>
        <taxon>Candidatus Anoxymicrobiaceae</taxon>
        <taxon>Candidatus Anoxymicrobium</taxon>
    </lineage>
</organism>
<accession>A0A2N3G4G6</accession>
<gene>
    <name evidence="1" type="ORF">CVT63_07090</name>
</gene>
<reference evidence="1 2" key="1">
    <citation type="journal article" date="2017" name="ISME J.">
        <title>Potential for microbial H2 and metal transformations associated with novel bacteria and archaea in deep terrestrial subsurface sediments.</title>
        <authorList>
            <person name="Hernsdorf A.W."/>
            <person name="Amano Y."/>
            <person name="Miyakawa K."/>
            <person name="Ise K."/>
            <person name="Suzuki Y."/>
            <person name="Anantharaman K."/>
            <person name="Probst A."/>
            <person name="Burstein D."/>
            <person name="Thomas B.C."/>
            <person name="Banfield J.F."/>
        </authorList>
    </citation>
    <scope>NUCLEOTIDE SEQUENCE [LARGE SCALE GENOMIC DNA]</scope>
    <source>
        <strain evidence="1">HGW-Actinobacteria-3</strain>
    </source>
</reference>
<proteinExistence type="predicted"/>
<evidence type="ECO:0000313" key="2">
    <source>
        <dbReference type="Proteomes" id="UP000233654"/>
    </source>
</evidence>
<protein>
    <submittedName>
        <fullName evidence="1">Uncharacterized protein</fullName>
    </submittedName>
</protein>
<evidence type="ECO:0000313" key="1">
    <source>
        <dbReference type="EMBL" id="PKQ27616.1"/>
    </source>
</evidence>
<sequence>MRRGFRVIGLIVVLVAVAIAVQSGSGRRGQATVTVEIISPPADVALPAGQAVEVRYRVAGP</sequence>
<feature type="non-terminal residue" evidence="1">
    <location>
        <position position="61"/>
    </location>
</feature>
<dbReference type="EMBL" id="PHEX01000072">
    <property type="protein sequence ID" value="PKQ27616.1"/>
    <property type="molecule type" value="Genomic_DNA"/>
</dbReference>
<dbReference type="AlphaFoldDB" id="A0A2N3G4G6"/>
<comment type="caution">
    <text evidence="1">The sequence shown here is derived from an EMBL/GenBank/DDBJ whole genome shotgun (WGS) entry which is preliminary data.</text>
</comment>